<keyword evidence="3" id="KW-1185">Reference proteome</keyword>
<evidence type="ECO:0000256" key="1">
    <source>
        <dbReference type="SAM" id="SignalP"/>
    </source>
</evidence>
<organism evidence="2 3">
    <name type="scientific">Cephalotrichum gorgonifer</name>
    <dbReference type="NCBI Taxonomy" id="2041049"/>
    <lineage>
        <taxon>Eukaryota</taxon>
        <taxon>Fungi</taxon>
        <taxon>Dikarya</taxon>
        <taxon>Ascomycota</taxon>
        <taxon>Pezizomycotina</taxon>
        <taxon>Sordariomycetes</taxon>
        <taxon>Hypocreomycetidae</taxon>
        <taxon>Microascales</taxon>
        <taxon>Microascaceae</taxon>
        <taxon>Cephalotrichum</taxon>
    </lineage>
</organism>
<reference evidence="2" key="1">
    <citation type="submission" date="2018-03" db="EMBL/GenBank/DDBJ databases">
        <authorList>
            <person name="Guldener U."/>
        </authorList>
    </citation>
    <scope>NUCLEOTIDE SEQUENCE</scope>
</reference>
<dbReference type="AlphaFoldDB" id="A0AAE8N3E6"/>
<evidence type="ECO:0000313" key="2">
    <source>
        <dbReference type="EMBL" id="SPO04120.1"/>
    </source>
</evidence>
<proteinExistence type="predicted"/>
<protein>
    <submittedName>
        <fullName evidence="2">Uncharacterized protein</fullName>
    </submittedName>
</protein>
<name>A0AAE8N3E6_9PEZI</name>
<feature type="signal peptide" evidence="1">
    <location>
        <begin position="1"/>
        <end position="19"/>
    </location>
</feature>
<accession>A0AAE8N3E6</accession>
<feature type="chain" id="PRO_5041982818" evidence="1">
    <location>
        <begin position="20"/>
        <end position="137"/>
    </location>
</feature>
<evidence type="ECO:0000313" key="3">
    <source>
        <dbReference type="Proteomes" id="UP001187682"/>
    </source>
</evidence>
<keyword evidence="1" id="KW-0732">Signal</keyword>
<gene>
    <name evidence="2" type="ORF">DNG_06803</name>
</gene>
<sequence length="137" mass="14793">MKPSTLLSFATVAIAGADAWSFTVWTGKDHKGKKRHYHSAVGVNDCFNISDDITSKGVGSFEFCSLIYTRCSLSIHSQPGCRGTNLGSATAADKGEFWHKKWSKNASKKGSKMKSFRIQGCKEIPVKGGNLDIASCA</sequence>
<comment type="caution">
    <text evidence="2">The sequence shown here is derived from an EMBL/GenBank/DDBJ whole genome shotgun (WGS) entry which is preliminary data.</text>
</comment>
<dbReference type="EMBL" id="ONZQ02000009">
    <property type="protein sequence ID" value="SPO04120.1"/>
    <property type="molecule type" value="Genomic_DNA"/>
</dbReference>
<dbReference type="Proteomes" id="UP001187682">
    <property type="component" value="Unassembled WGS sequence"/>
</dbReference>